<proteinExistence type="predicted"/>
<dbReference type="RefSeq" id="WP_114789312.1">
    <property type="nucleotide sequence ID" value="NZ_CP139960.1"/>
</dbReference>
<organism evidence="1 2">
    <name type="scientific">Niabella yanshanensis</name>
    <dbReference type="NCBI Taxonomy" id="577386"/>
    <lineage>
        <taxon>Bacteria</taxon>
        <taxon>Pseudomonadati</taxon>
        <taxon>Bacteroidota</taxon>
        <taxon>Chitinophagia</taxon>
        <taxon>Chitinophagales</taxon>
        <taxon>Chitinophagaceae</taxon>
        <taxon>Niabella</taxon>
    </lineage>
</organism>
<sequence length="269" mass="29047">MPKNLYASAVIILLMIGLSPGLYGQGITVSPTRLFFSGEPGSVQKQSIVITNAGKEAVAFNVSLNDWYRDSIGQKVYLPANSTSKSNAGWIKTSANVINILPGGSQELVATMQVPSHLKNDSISNSMLMLTQIARQEDRYVKQNNVGIKVLFEFALHVYFTPAANKTEDLDFVAIDTMSSNNAPGKRIAVKVKNTGNIISDAMVEFEFVHKTTGQESKLAPVAISMMPGASQIIYFDVPGDLKGAFKGVSILRIGDASNVKVGEKNLVF</sequence>
<evidence type="ECO:0000313" key="2">
    <source>
        <dbReference type="Proteomes" id="UP001325680"/>
    </source>
</evidence>
<protein>
    <recommendedName>
        <fullName evidence="3">Molecular chaperone</fullName>
    </recommendedName>
</protein>
<accession>A0ABZ0WBL9</accession>
<evidence type="ECO:0000313" key="1">
    <source>
        <dbReference type="EMBL" id="WQD39914.1"/>
    </source>
</evidence>
<dbReference type="EMBL" id="CP139960">
    <property type="protein sequence ID" value="WQD39914.1"/>
    <property type="molecule type" value="Genomic_DNA"/>
</dbReference>
<keyword evidence="2" id="KW-1185">Reference proteome</keyword>
<gene>
    <name evidence="1" type="ORF">U0035_07090</name>
</gene>
<evidence type="ECO:0008006" key="3">
    <source>
        <dbReference type="Google" id="ProtNLM"/>
    </source>
</evidence>
<name>A0ABZ0WBL9_9BACT</name>
<dbReference type="Proteomes" id="UP001325680">
    <property type="component" value="Chromosome"/>
</dbReference>
<reference evidence="1 2" key="1">
    <citation type="submission" date="2023-12" db="EMBL/GenBank/DDBJ databases">
        <title>Genome sequencing and assembly of bacterial species from a model synthetic community.</title>
        <authorList>
            <person name="Hogle S.L."/>
        </authorList>
    </citation>
    <scope>NUCLEOTIDE SEQUENCE [LARGE SCALE GENOMIC DNA]</scope>
    <source>
        <strain evidence="1 2">HAMBI_3031</strain>
    </source>
</reference>